<protein>
    <submittedName>
        <fullName evidence="7">Uncharacterized protein</fullName>
    </submittedName>
</protein>
<feature type="transmembrane region" description="Helical" evidence="6">
    <location>
        <begin position="74"/>
        <end position="95"/>
    </location>
</feature>
<organism evidence="7">
    <name type="scientific">Phytophthora nicotianae</name>
    <name type="common">Potato buckeye rot agent</name>
    <name type="synonym">Phytophthora parasitica</name>
    <dbReference type="NCBI Taxonomy" id="4792"/>
    <lineage>
        <taxon>Eukaryota</taxon>
        <taxon>Sar</taxon>
        <taxon>Stramenopiles</taxon>
        <taxon>Oomycota</taxon>
        <taxon>Peronosporomycetes</taxon>
        <taxon>Peronosporales</taxon>
        <taxon>Peronosporaceae</taxon>
        <taxon>Phytophthora</taxon>
    </lineage>
</organism>
<keyword evidence="5 6" id="KW-0472">Membrane</keyword>
<evidence type="ECO:0000256" key="6">
    <source>
        <dbReference type="SAM" id="Phobius"/>
    </source>
</evidence>
<gene>
    <name evidence="7" type="ORF">L917_03645</name>
</gene>
<reference evidence="7" key="1">
    <citation type="submission" date="2013-11" db="EMBL/GenBank/DDBJ databases">
        <title>The Genome Sequence of Phytophthora parasitica CHvinca01.</title>
        <authorList>
            <consortium name="The Broad Institute Genomics Platform"/>
            <person name="Russ C."/>
            <person name="Tyler B."/>
            <person name="Panabieres F."/>
            <person name="Shan W."/>
            <person name="Tripathy S."/>
            <person name="Grunwald N."/>
            <person name="Machado M."/>
            <person name="Johnson C.S."/>
            <person name="Arredondo F."/>
            <person name="Hong C."/>
            <person name="Coffey M."/>
            <person name="Young S.K."/>
            <person name="Zeng Q."/>
            <person name="Gargeya S."/>
            <person name="Fitzgerald M."/>
            <person name="Abouelleil A."/>
            <person name="Alvarado L."/>
            <person name="Chapman S.B."/>
            <person name="Gainer-Dewar J."/>
            <person name="Goldberg J."/>
            <person name="Griggs A."/>
            <person name="Gujja S."/>
            <person name="Hansen M."/>
            <person name="Howarth C."/>
            <person name="Imamovic A."/>
            <person name="Ireland A."/>
            <person name="Larimer J."/>
            <person name="McCowan C."/>
            <person name="Murphy C."/>
            <person name="Pearson M."/>
            <person name="Poon T.W."/>
            <person name="Priest M."/>
            <person name="Roberts A."/>
            <person name="Saif S."/>
            <person name="Shea T."/>
            <person name="Sykes S."/>
            <person name="Wortman J."/>
            <person name="Nusbaum C."/>
            <person name="Birren B."/>
        </authorList>
    </citation>
    <scope>NUCLEOTIDE SEQUENCE [LARGE SCALE GENOMIC DNA]</scope>
    <source>
        <strain evidence="7">CHvinca01</strain>
    </source>
</reference>
<evidence type="ECO:0000256" key="5">
    <source>
        <dbReference type="ARBA" id="ARBA00023136"/>
    </source>
</evidence>
<keyword evidence="4 6" id="KW-1133">Transmembrane helix</keyword>
<evidence type="ECO:0000256" key="1">
    <source>
        <dbReference type="ARBA" id="ARBA00004141"/>
    </source>
</evidence>
<evidence type="ECO:0000313" key="7">
    <source>
        <dbReference type="EMBL" id="ETL99521.1"/>
    </source>
</evidence>
<dbReference type="Pfam" id="PF06140">
    <property type="entry name" value="Ifi-6-16"/>
    <property type="match status" value="1"/>
</dbReference>
<evidence type="ECO:0000256" key="3">
    <source>
        <dbReference type="ARBA" id="ARBA00022692"/>
    </source>
</evidence>
<dbReference type="AlphaFoldDB" id="W2LQ37"/>
<evidence type="ECO:0000256" key="4">
    <source>
        <dbReference type="ARBA" id="ARBA00022989"/>
    </source>
</evidence>
<feature type="transmembrane region" description="Helical" evidence="6">
    <location>
        <begin position="33"/>
        <end position="54"/>
    </location>
</feature>
<dbReference type="Gene3D" id="6.10.110.10">
    <property type="match status" value="1"/>
</dbReference>
<dbReference type="EMBL" id="KI678326">
    <property type="protein sequence ID" value="ETL99521.1"/>
    <property type="molecule type" value="Genomic_DNA"/>
</dbReference>
<dbReference type="InterPro" id="IPR038213">
    <property type="entry name" value="IFI6/IFI27-like_sf"/>
</dbReference>
<dbReference type="Proteomes" id="UP000054423">
    <property type="component" value="Unassembled WGS sequence"/>
</dbReference>
<comment type="similarity">
    <text evidence="2">Belongs to the IFI6/IFI27 family.</text>
</comment>
<accession>W2LQ37</accession>
<proteinExistence type="inferred from homology"/>
<dbReference type="GO" id="GO:0016020">
    <property type="term" value="C:membrane"/>
    <property type="evidence" value="ECO:0007669"/>
    <property type="project" value="UniProtKB-SubCell"/>
</dbReference>
<keyword evidence="3 6" id="KW-0812">Transmembrane</keyword>
<comment type="subcellular location">
    <subcellularLocation>
        <location evidence="1">Membrane</location>
        <topology evidence="1">Multi-pass membrane protein</topology>
    </subcellularLocation>
</comment>
<evidence type="ECO:0000256" key="2">
    <source>
        <dbReference type="ARBA" id="ARBA00007262"/>
    </source>
</evidence>
<feature type="transmembrane region" description="Helical" evidence="6">
    <location>
        <begin position="6"/>
        <end position="26"/>
    </location>
</feature>
<sequence>MSTSATAYGGGVPAGGFVASLQSIVAVGLGAPVILVIGGVAVVVTAAGLAWWSSKETVAAAASASATSYWTSPIVRIGTGAVAGAIVGWTVCFLVENRKILNHL</sequence>
<name>W2LQ37_PHYNI</name>
<dbReference type="InterPro" id="IPR009311">
    <property type="entry name" value="IFI6/IFI27-like"/>
</dbReference>